<dbReference type="EMBL" id="VIFK01000003">
    <property type="protein sequence ID" value="TQF00869.1"/>
    <property type="molecule type" value="Genomic_DNA"/>
</dbReference>
<dbReference type="Proteomes" id="UP000315400">
    <property type="component" value="Unassembled WGS sequence"/>
</dbReference>
<name>A0A540VVS9_9GAMM</name>
<gene>
    <name evidence="2" type="ORF">FKY71_01055</name>
</gene>
<feature type="chain" id="PRO_5022038011" description="PRC-barrel domain-containing protein" evidence="1">
    <location>
        <begin position="25"/>
        <end position="168"/>
    </location>
</feature>
<accession>A0A540VVS9</accession>
<reference evidence="2 3" key="1">
    <citation type="submission" date="2019-06" db="EMBL/GenBank/DDBJ databases">
        <title>Metagenome assembled Genome of Spiribacter salinus SL48-SHIP from the microbial mat of Salt Lake 48 (Novosibirsk region, Russia).</title>
        <authorList>
            <person name="Shipova A."/>
            <person name="Rozanov A.S."/>
            <person name="Bryanskaya A.V."/>
            <person name="Peltek S.E."/>
        </authorList>
    </citation>
    <scope>NUCLEOTIDE SEQUENCE [LARGE SCALE GENOMIC DNA]</scope>
    <source>
        <strain evidence="2">SL48-SHIP-2</strain>
    </source>
</reference>
<dbReference type="AlphaFoldDB" id="A0A540VVS9"/>
<sequence length="168" mass="17928">MTITPMKTLALATAMSFAAPLAIAQSGSPEASTEGEVEVGSQKQFVYDTNSPRINNGMAEFDEKSIAMPLETFRALANSRGEMMQTTAGDNVGEITEVDYNAKGNPELRVDVKSKSAIEADVLVVTVTPDNVMMKDGAVYLDTTVDELELKARKNSTEGSDGKVSVTL</sequence>
<organism evidence="2 3">
    <name type="scientific">Spiribacter salinus</name>
    <dbReference type="NCBI Taxonomy" id="1335746"/>
    <lineage>
        <taxon>Bacteria</taxon>
        <taxon>Pseudomonadati</taxon>
        <taxon>Pseudomonadota</taxon>
        <taxon>Gammaproteobacteria</taxon>
        <taxon>Chromatiales</taxon>
        <taxon>Ectothiorhodospiraceae</taxon>
        <taxon>Spiribacter</taxon>
    </lineage>
</organism>
<protein>
    <recommendedName>
        <fullName evidence="4">PRC-barrel domain-containing protein</fullName>
    </recommendedName>
</protein>
<evidence type="ECO:0000313" key="2">
    <source>
        <dbReference type="EMBL" id="TQF00869.1"/>
    </source>
</evidence>
<evidence type="ECO:0000313" key="3">
    <source>
        <dbReference type="Proteomes" id="UP000315400"/>
    </source>
</evidence>
<feature type="signal peptide" evidence="1">
    <location>
        <begin position="1"/>
        <end position="24"/>
    </location>
</feature>
<keyword evidence="1" id="KW-0732">Signal</keyword>
<comment type="caution">
    <text evidence="2">The sequence shown here is derived from an EMBL/GenBank/DDBJ whole genome shotgun (WGS) entry which is preliminary data.</text>
</comment>
<evidence type="ECO:0000256" key="1">
    <source>
        <dbReference type="SAM" id="SignalP"/>
    </source>
</evidence>
<proteinExistence type="predicted"/>
<evidence type="ECO:0008006" key="4">
    <source>
        <dbReference type="Google" id="ProtNLM"/>
    </source>
</evidence>